<reference evidence="2 3" key="1">
    <citation type="journal article" date="2002" name="Proc. Natl. Acad. Sci. U.S.A.">
        <title>The complete genome sequence of Chlorobium tepidum TLS, a photosynthetic, anaerobic, green-sulfur bacterium.</title>
        <authorList>
            <person name="Eisen J.A."/>
            <person name="Nelson K.E."/>
            <person name="Paulsen I.T."/>
            <person name="Heidelberg J.F."/>
            <person name="Wu M."/>
            <person name="Dodson R.J."/>
            <person name="Deboy R."/>
            <person name="Gwinn M.L."/>
            <person name="Nelson W.C."/>
            <person name="Haft D.H."/>
            <person name="Hickey E.K."/>
            <person name="Peterson J.D."/>
            <person name="Durkin A.S."/>
            <person name="Kolonay J.L."/>
            <person name="Yang F."/>
            <person name="Holt I."/>
            <person name="Umayam L.A."/>
            <person name="Mason T."/>
            <person name="Brenner M."/>
            <person name="Shea T.P."/>
            <person name="Parksey D."/>
            <person name="Nierman W.C."/>
            <person name="Feldblyum T.V."/>
            <person name="Hansen C.L."/>
            <person name="Craven M.B."/>
            <person name="Radune D."/>
            <person name="Vamathevan J."/>
            <person name="Khouri H."/>
            <person name="White O."/>
            <person name="Gruber T.M."/>
            <person name="Ketchum K.A."/>
            <person name="Venter J.C."/>
            <person name="Tettelin H."/>
            <person name="Bryant D.A."/>
            <person name="Fraser C.M."/>
        </authorList>
    </citation>
    <scope>NUCLEOTIDE SEQUENCE [LARGE SCALE GENOMIC DNA]</scope>
    <source>
        <strain evidence="3">ATCC 49652 / DSM 12025 / NBRC 103806 / TLS</strain>
    </source>
</reference>
<feature type="transmembrane region" description="Helical" evidence="1">
    <location>
        <begin position="12"/>
        <end position="29"/>
    </location>
</feature>
<name>Q8KDH9_CHLTE</name>
<keyword evidence="1" id="KW-0472">Membrane</keyword>
<dbReference type="KEGG" id="cte:CT1071"/>
<evidence type="ECO:0000313" key="3">
    <source>
        <dbReference type="Proteomes" id="UP000001007"/>
    </source>
</evidence>
<keyword evidence="1" id="KW-1133">Transmembrane helix</keyword>
<dbReference type="STRING" id="194439.CT1071"/>
<dbReference type="EMBL" id="AE006470">
    <property type="protein sequence ID" value="AAM72304.1"/>
    <property type="molecule type" value="Genomic_DNA"/>
</dbReference>
<dbReference type="AlphaFoldDB" id="Q8KDH9"/>
<gene>
    <name evidence="2" type="ordered locus">CT1071</name>
</gene>
<evidence type="ECO:0000313" key="2">
    <source>
        <dbReference type="EMBL" id="AAM72304.1"/>
    </source>
</evidence>
<protein>
    <submittedName>
        <fullName evidence="2">Uncharacterized protein</fullName>
    </submittedName>
</protein>
<dbReference type="EnsemblBacteria" id="AAM72304">
    <property type="protein sequence ID" value="AAM72304"/>
    <property type="gene ID" value="CT1071"/>
</dbReference>
<dbReference type="HOGENOM" id="CLU_1419215_0_0_10"/>
<dbReference type="Proteomes" id="UP000001007">
    <property type="component" value="Chromosome"/>
</dbReference>
<accession>Q8KDH9</accession>
<organism evidence="2 3">
    <name type="scientific">Chlorobaculum tepidum (strain ATCC 49652 / DSM 12025 / NBRC 103806 / TLS)</name>
    <name type="common">Chlorobium tepidum</name>
    <dbReference type="NCBI Taxonomy" id="194439"/>
    <lineage>
        <taxon>Bacteria</taxon>
        <taxon>Pseudomonadati</taxon>
        <taxon>Chlorobiota</taxon>
        <taxon>Chlorobiia</taxon>
        <taxon>Chlorobiales</taxon>
        <taxon>Chlorobiaceae</taxon>
        <taxon>Chlorobaculum</taxon>
    </lineage>
</organism>
<evidence type="ECO:0000256" key="1">
    <source>
        <dbReference type="SAM" id="Phobius"/>
    </source>
</evidence>
<proteinExistence type="predicted"/>
<sequence>MNAAHQVAFPDFGSLILFDLLVVITAIALSRDFNEDGINDLSGFGKDTLIVQGGVEPFEEKSFNHAFLDQALTKLPDGFGIENPVAGFESQKALETEPIGNLVFHLIIRKTVEALQDEELEHRCPVKRRSAHFAQIGRLLECDLKNWAEEIPVDMLFQFHQWIFELGQTLRKKILVEKAQGIDVLHGNEVD</sequence>
<keyword evidence="3" id="KW-1185">Reference proteome</keyword>
<keyword evidence="1" id="KW-0812">Transmembrane</keyword>